<dbReference type="AlphaFoldDB" id="W6TC38"/>
<proteinExistence type="predicted"/>
<name>W6TC38_9LACO</name>
<organism evidence="1 2">
    <name type="scientific">Lactiplantibacillus fabifermentans T30PCM01</name>
    <dbReference type="NCBI Taxonomy" id="1400520"/>
    <lineage>
        <taxon>Bacteria</taxon>
        <taxon>Bacillati</taxon>
        <taxon>Bacillota</taxon>
        <taxon>Bacilli</taxon>
        <taxon>Lactobacillales</taxon>
        <taxon>Lactobacillaceae</taxon>
        <taxon>Lactiplantibacillus</taxon>
    </lineage>
</organism>
<dbReference type="Proteomes" id="UP000019247">
    <property type="component" value="Unassembled WGS sequence"/>
</dbReference>
<accession>W6TC38</accession>
<dbReference type="HOGENOM" id="CLU_3409547_0_0_9"/>
<evidence type="ECO:0000313" key="2">
    <source>
        <dbReference type="Proteomes" id="UP000019247"/>
    </source>
</evidence>
<reference evidence="1 2" key="1">
    <citation type="journal article" date="2014" name="Genome Announc.">
        <title>Genome Sequence of Lactobacillus fabifermentans Strain T30PCM01, Isolated from Fermenting Grape Marc.</title>
        <authorList>
            <person name="Treu L."/>
            <person name="Vendramin V."/>
            <person name="Bovo B."/>
            <person name="Giacomini A."/>
            <person name="Corich V."/>
            <person name="Campanaro S."/>
        </authorList>
    </citation>
    <scope>NUCLEOTIDE SEQUENCE [LARGE SCALE GENOMIC DNA]</scope>
    <source>
        <strain evidence="1 2">T30PCM01</strain>
    </source>
</reference>
<protein>
    <submittedName>
        <fullName evidence="1">Uncharacterized protein</fullName>
    </submittedName>
</protein>
<dbReference type="EMBL" id="AWWK01000052">
    <property type="protein sequence ID" value="ETY73715.1"/>
    <property type="molecule type" value="Genomic_DNA"/>
</dbReference>
<sequence>MRLTSGLPLHQWELRGMLKRLGDLNSSVI</sequence>
<evidence type="ECO:0000313" key="1">
    <source>
        <dbReference type="EMBL" id="ETY73715.1"/>
    </source>
</evidence>
<gene>
    <name evidence="1" type="ORF">LFAB_11020</name>
</gene>
<comment type="caution">
    <text evidence="1">The sequence shown here is derived from an EMBL/GenBank/DDBJ whole genome shotgun (WGS) entry which is preliminary data.</text>
</comment>